<feature type="region of interest" description="Disordered" evidence="1">
    <location>
        <begin position="1"/>
        <end position="106"/>
    </location>
</feature>
<organism evidence="2 3">
    <name type="scientific">Vespula pensylvanica</name>
    <name type="common">Western yellow jacket</name>
    <name type="synonym">Wasp</name>
    <dbReference type="NCBI Taxonomy" id="30213"/>
    <lineage>
        <taxon>Eukaryota</taxon>
        <taxon>Metazoa</taxon>
        <taxon>Ecdysozoa</taxon>
        <taxon>Arthropoda</taxon>
        <taxon>Hexapoda</taxon>
        <taxon>Insecta</taxon>
        <taxon>Pterygota</taxon>
        <taxon>Neoptera</taxon>
        <taxon>Endopterygota</taxon>
        <taxon>Hymenoptera</taxon>
        <taxon>Apocrita</taxon>
        <taxon>Aculeata</taxon>
        <taxon>Vespoidea</taxon>
        <taxon>Vespidae</taxon>
        <taxon>Vespinae</taxon>
        <taxon>Vespula</taxon>
    </lineage>
</organism>
<dbReference type="EMBL" id="JACSDY010000001">
    <property type="protein sequence ID" value="KAF7439050.1"/>
    <property type="molecule type" value="Genomic_DNA"/>
</dbReference>
<feature type="compositionally biased region" description="Basic and acidic residues" evidence="1">
    <location>
        <begin position="47"/>
        <end position="59"/>
    </location>
</feature>
<name>A0A834PGD9_VESPE</name>
<keyword evidence="3" id="KW-1185">Reference proteome</keyword>
<proteinExistence type="predicted"/>
<comment type="caution">
    <text evidence="2">The sequence shown here is derived from an EMBL/GenBank/DDBJ whole genome shotgun (WGS) entry which is preliminary data.</text>
</comment>
<feature type="region of interest" description="Disordered" evidence="1">
    <location>
        <begin position="124"/>
        <end position="196"/>
    </location>
</feature>
<feature type="compositionally biased region" description="Polar residues" evidence="1">
    <location>
        <begin position="33"/>
        <end position="44"/>
    </location>
</feature>
<accession>A0A834PGD9</accession>
<feature type="compositionally biased region" description="Basic and acidic residues" evidence="1">
    <location>
        <begin position="181"/>
        <end position="196"/>
    </location>
</feature>
<protein>
    <submittedName>
        <fullName evidence="2">Uncharacterized protein</fullName>
    </submittedName>
</protein>
<sequence length="273" mass="30299">MQFGRRAEEQRTESKPPKLDPRDALIPNLAPQRVNSPLSASTIPDATPERYKVEGRRNDGDDDDDDDEEEEEDEEGEEDEEDEDNKDEDGARSLPAASTMHLPPLILRRERISFYPTRFSSGLLLGVEEKSNTPSNQRTAPSPLNFAVSVSARSSGIGSEEEDEKEEGGEEEDEKEEREEEEGRGREGERGERDNCERELACLQGPRSLLPTPWTIVDESGHVAAAAAAAAAAATTTTTTTPRDTLQLPYPLIYISNYSPRERDPDIDSRVTV</sequence>
<evidence type="ECO:0000256" key="1">
    <source>
        <dbReference type="SAM" id="MobiDB-lite"/>
    </source>
</evidence>
<gene>
    <name evidence="2" type="ORF">H0235_001441</name>
</gene>
<feature type="compositionally biased region" description="Basic and acidic residues" evidence="1">
    <location>
        <begin position="1"/>
        <end position="23"/>
    </location>
</feature>
<reference evidence="2" key="1">
    <citation type="journal article" date="2020" name="G3 (Bethesda)">
        <title>High-Quality Assemblies for Three Invasive Social Wasps from the &lt;i&gt;Vespula&lt;/i&gt; Genus.</title>
        <authorList>
            <person name="Harrop T.W.R."/>
            <person name="Guhlin J."/>
            <person name="McLaughlin G.M."/>
            <person name="Permina E."/>
            <person name="Stockwell P."/>
            <person name="Gilligan J."/>
            <person name="Le Lec M.F."/>
            <person name="Gruber M.A.M."/>
            <person name="Quinn O."/>
            <person name="Lovegrove M."/>
            <person name="Duncan E.J."/>
            <person name="Remnant E.J."/>
            <person name="Van Eeckhoven J."/>
            <person name="Graham B."/>
            <person name="Knapp R.A."/>
            <person name="Langford K.W."/>
            <person name="Kronenberg Z."/>
            <person name="Press M.O."/>
            <person name="Eacker S.M."/>
            <person name="Wilson-Rankin E.E."/>
            <person name="Purcell J."/>
            <person name="Lester P.J."/>
            <person name="Dearden P.K."/>
        </authorList>
    </citation>
    <scope>NUCLEOTIDE SEQUENCE</scope>
    <source>
        <strain evidence="2">Volc-1</strain>
    </source>
</reference>
<evidence type="ECO:0000313" key="2">
    <source>
        <dbReference type="EMBL" id="KAF7439050.1"/>
    </source>
</evidence>
<evidence type="ECO:0000313" key="3">
    <source>
        <dbReference type="Proteomes" id="UP000600918"/>
    </source>
</evidence>
<feature type="compositionally biased region" description="Acidic residues" evidence="1">
    <location>
        <begin position="159"/>
        <end position="180"/>
    </location>
</feature>
<feature type="compositionally biased region" description="Acidic residues" evidence="1">
    <location>
        <begin position="60"/>
        <end position="87"/>
    </location>
</feature>
<dbReference type="AlphaFoldDB" id="A0A834PGD9"/>
<feature type="compositionally biased region" description="Polar residues" evidence="1">
    <location>
        <begin position="132"/>
        <end position="142"/>
    </location>
</feature>
<dbReference type="Proteomes" id="UP000600918">
    <property type="component" value="Unassembled WGS sequence"/>
</dbReference>